<feature type="compositionally biased region" description="Basic and acidic residues" evidence="2">
    <location>
        <begin position="36"/>
        <end position="52"/>
    </location>
</feature>
<comment type="similarity">
    <text evidence="1">Belongs to the AHA1 family.</text>
</comment>
<gene>
    <name evidence="4" type="ORF">CU103_28135</name>
</gene>
<evidence type="ECO:0000256" key="2">
    <source>
        <dbReference type="SAM" id="MobiDB-lite"/>
    </source>
</evidence>
<dbReference type="Gene3D" id="3.30.530.20">
    <property type="match status" value="1"/>
</dbReference>
<dbReference type="Proteomes" id="UP000241764">
    <property type="component" value="Unassembled WGS sequence"/>
</dbReference>
<dbReference type="EMBL" id="PGGM01000019">
    <property type="protein sequence ID" value="PSH57436.1"/>
    <property type="molecule type" value="Genomic_DNA"/>
</dbReference>
<accession>A0A2P7AT83</accession>
<dbReference type="Pfam" id="PF08327">
    <property type="entry name" value="AHSA1"/>
    <property type="match status" value="1"/>
</dbReference>
<proteinExistence type="inferred from homology"/>
<evidence type="ECO:0000259" key="3">
    <source>
        <dbReference type="Pfam" id="PF08327"/>
    </source>
</evidence>
<dbReference type="CDD" id="cd07814">
    <property type="entry name" value="SRPBCC_CalC_Aha1-like"/>
    <property type="match status" value="1"/>
</dbReference>
<dbReference type="InterPro" id="IPR013538">
    <property type="entry name" value="ASHA1/2-like_C"/>
</dbReference>
<feature type="region of interest" description="Disordered" evidence="2">
    <location>
        <begin position="30"/>
        <end position="59"/>
    </location>
</feature>
<evidence type="ECO:0000313" key="5">
    <source>
        <dbReference type="Proteomes" id="UP000241764"/>
    </source>
</evidence>
<sequence length="117" mass="13469">MSTDYYFGRNLIALAGSDWAPLGLWTHNQTIPLPRGDGRQENYRRPPHRRLEFSPPSVRPLACRSHEGETIIVRRDFTHPPARLWPALTEPALIPQWMGTMKRCEVDLRPGGALHYE</sequence>
<dbReference type="SUPFAM" id="SSF55961">
    <property type="entry name" value="Bet v1-like"/>
    <property type="match status" value="1"/>
</dbReference>
<evidence type="ECO:0000313" key="4">
    <source>
        <dbReference type="EMBL" id="PSH57436.1"/>
    </source>
</evidence>
<reference evidence="5" key="1">
    <citation type="submission" date="2017-11" db="EMBL/GenBank/DDBJ databases">
        <authorList>
            <person name="Kuznetsova I."/>
            <person name="Sazanova A."/>
            <person name="Chirak E."/>
            <person name="Safronova V."/>
            <person name="Willems A."/>
        </authorList>
    </citation>
    <scope>NUCLEOTIDE SEQUENCE [LARGE SCALE GENOMIC DNA]</scope>
    <source>
        <strain evidence="5">CCBAU 03422</strain>
    </source>
</reference>
<organism evidence="4 5">
    <name type="scientific">Phyllobacterium sophorae</name>
    <dbReference type="NCBI Taxonomy" id="1520277"/>
    <lineage>
        <taxon>Bacteria</taxon>
        <taxon>Pseudomonadati</taxon>
        <taxon>Pseudomonadota</taxon>
        <taxon>Alphaproteobacteria</taxon>
        <taxon>Hyphomicrobiales</taxon>
        <taxon>Phyllobacteriaceae</taxon>
        <taxon>Phyllobacterium</taxon>
    </lineage>
</organism>
<dbReference type="OrthoDB" id="9805228at2"/>
<protein>
    <recommendedName>
        <fullName evidence="3">Activator of Hsp90 ATPase homologue 1/2-like C-terminal domain-containing protein</fullName>
    </recommendedName>
</protein>
<keyword evidence="5" id="KW-1185">Reference proteome</keyword>
<feature type="domain" description="Activator of Hsp90 ATPase homologue 1/2-like C-terminal" evidence="3">
    <location>
        <begin position="79"/>
        <end position="116"/>
    </location>
</feature>
<comment type="caution">
    <text evidence="4">The sequence shown here is derived from an EMBL/GenBank/DDBJ whole genome shotgun (WGS) entry which is preliminary data.</text>
</comment>
<name>A0A2P7AT83_9HYPH</name>
<dbReference type="AlphaFoldDB" id="A0A2P7AT83"/>
<evidence type="ECO:0000256" key="1">
    <source>
        <dbReference type="ARBA" id="ARBA00006817"/>
    </source>
</evidence>
<dbReference type="InterPro" id="IPR023393">
    <property type="entry name" value="START-like_dom_sf"/>
</dbReference>